<accession>A0A2P5DP14</accession>
<name>A0A2P5DP14_TREOI</name>
<proteinExistence type="predicted"/>
<dbReference type="AlphaFoldDB" id="A0A2P5DP14"/>
<protein>
    <submittedName>
        <fullName evidence="1">Uncharacterized protein</fullName>
    </submittedName>
</protein>
<keyword evidence="2" id="KW-1185">Reference proteome</keyword>
<dbReference type="Proteomes" id="UP000237000">
    <property type="component" value="Unassembled WGS sequence"/>
</dbReference>
<reference evidence="2" key="1">
    <citation type="submission" date="2016-06" db="EMBL/GenBank/DDBJ databases">
        <title>Parallel loss of symbiosis genes in relatives of nitrogen-fixing non-legume Parasponia.</title>
        <authorList>
            <person name="Van Velzen R."/>
            <person name="Holmer R."/>
            <person name="Bu F."/>
            <person name="Rutten L."/>
            <person name="Van Zeijl A."/>
            <person name="Liu W."/>
            <person name="Santuari L."/>
            <person name="Cao Q."/>
            <person name="Sharma T."/>
            <person name="Shen D."/>
            <person name="Roswanjaya Y."/>
            <person name="Wardhani T."/>
            <person name="Kalhor M.S."/>
            <person name="Jansen J."/>
            <person name="Van den Hoogen J."/>
            <person name="Gungor B."/>
            <person name="Hartog M."/>
            <person name="Hontelez J."/>
            <person name="Verver J."/>
            <person name="Yang W.-C."/>
            <person name="Schijlen E."/>
            <person name="Repin R."/>
            <person name="Schilthuizen M."/>
            <person name="Schranz E."/>
            <person name="Heidstra R."/>
            <person name="Miyata K."/>
            <person name="Fedorova E."/>
            <person name="Kohlen W."/>
            <person name="Bisseling T."/>
            <person name="Smit S."/>
            <person name="Geurts R."/>
        </authorList>
    </citation>
    <scope>NUCLEOTIDE SEQUENCE [LARGE SCALE GENOMIC DNA]</scope>
    <source>
        <strain evidence="2">cv. RG33-2</strain>
    </source>
</reference>
<evidence type="ECO:0000313" key="2">
    <source>
        <dbReference type="Proteomes" id="UP000237000"/>
    </source>
</evidence>
<comment type="caution">
    <text evidence="1">The sequence shown here is derived from an EMBL/GenBank/DDBJ whole genome shotgun (WGS) entry which is preliminary data.</text>
</comment>
<dbReference type="EMBL" id="JXTC01000258">
    <property type="protein sequence ID" value="PON75024.1"/>
    <property type="molecule type" value="Genomic_DNA"/>
</dbReference>
<evidence type="ECO:0000313" key="1">
    <source>
        <dbReference type="EMBL" id="PON75024.1"/>
    </source>
</evidence>
<gene>
    <name evidence="1" type="ORF">TorRG33x02_245890</name>
</gene>
<sequence>MEDIVDCWQSFSLADEKEVFGVDDELFPQSGEDSPSLNFKFLMPSKFKSGSPAITESSKGKNKVESTTSFKTDGIKVGPIEVNYLANHNLTPIQLALKANTNLKVPVVSAGVSASTTTNPKMPVASARVNVSTATHPKLLVSSVGVGASTTTDPKVPV</sequence>
<dbReference type="InParanoid" id="A0A2P5DP14"/>
<organism evidence="1 2">
    <name type="scientific">Trema orientale</name>
    <name type="common">Charcoal tree</name>
    <name type="synonym">Celtis orientalis</name>
    <dbReference type="NCBI Taxonomy" id="63057"/>
    <lineage>
        <taxon>Eukaryota</taxon>
        <taxon>Viridiplantae</taxon>
        <taxon>Streptophyta</taxon>
        <taxon>Embryophyta</taxon>
        <taxon>Tracheophyta</taxon>
        <taxon>Spermatophyta</taxon>
        <taxon>Magnoliopsida</taxon>
        <taxon>eudicotyledons</taxon>
        <taxon>Gunneridae</taxon>
        <taxon>Pentapetalae</taxon>
        <taxon>rosids</taxon>
        <taxon>fabids</taxon>
        <taxon>Rosales</taxon>
        <taxon>Cannabaceae</taxon>
        <taxon>Trema</taxon>
    </lineage>
</organism>